<protein>
    <submittedName>
        <fullName evidence="1">Uncharacterized protein</fullName>
    </submittedName>
</protein>
<name>A0A6J5MZJ2_9CAUD</name>
<gene>
    <name evidence="1" type="ORF">UFOVP620_9</name>
</gene>
<sequence>MTDEISSLILGTPQPKSTKSNIRYAADLNNPSGYGYDGKTWKSYETPEEGVNETMNAIQQKITTKGFNTPEKLAGNWVTGDATQNPQNGKYAENIRKELFSVGLKLNPDGSIPNSPDAIQAVTRAIIKNETAKQHQDKFLNVLDAPKDEVSALIMGTPLPKKPTVDVTQQVNQPTVQPTTQAATQPTTDQTGAFVGYPTLTRQAQNAAPSQARPALEQTGKDLTNPAFVAKDLAALFDNTVGSVLPFFTKKITQAGTRFLGAEQAAEISDRLTGYVDKPLGKAFGITEDPVYQNQALGKIMAFIGENKEKGDEWIAKNLDMNKNDVQFFTDMALIKAGQEPTKIIKKPLEAVENVATSLQEAIGEMKKPKDKTATVTLEGVNYQPDMVGVGAAKTEINPYRGFTGEDIQSKGEFPQVKLSRIAKDVPITEQTKIAQIVNEIGGGQLGLREGVKTRNENTLRNEFAEAKNPNPTLKGQLLKDQIANEQNALYNYAENRIQNTGANKNLISDYERGQVIYDAMASEEGLLGYFKKQKQETFQEAKNMVGDKPITTTHVNDLLSDPQFKAGLGLKKNEGVAASAEELIRLAKEVGFKDEFGVTHPAGSISAYDAVKKSLNSGWSPENASIIGRINRAIDQDIASAGGQELYKKGDRLHEAEKTLFESKGMKELFGQLDPNGIQTGVPFEKMITKLNQMPIDQWKHVFDTLSLLENGLVKTKKFEVQVPKEIQDYARVAKAEILGGLAREIYQSGAKNAGEWNKNAVHTILNARIDKIKHGFSPEEQKAFHTLNYGGHFLQPKHEYEGAGLQGRRVGAIASRLPASLEALGALSGNPLVSMGGRKAGEFGERKLTTRAEEKEAAKLQEQLKKNIKLSDIGK</sequence>
<reference evidence="1" key="1">
    <citation type="submission" date="2020-04" db="EMBL/GenBank/DDBJ databases">
        <authorList>
            <person name="Chiriac C."/>
            <person name="Salcher M."/>
            <person name="Ghai R."/>
            <person name="Kavagutti S V."/>
        </authorList>
    </citation>
    <scope>NUCLEOTIDE SEQUENCE</scope>
</reference>
<organism evidence="1">
    <name type="scientific">uncultured Caudovirales phage</name>
    <dbReference type="NCBI Taxonomy" id="2100421"/>
    <lineage>
        <taxon>Viruses</taxon>
        <taxon>Duplodnaviria</taxon>
        <taxon>Heunggongvirae</taxon>
        <taxon>Uroviricota</taxon>
        <taxon>Caudoviricetes</taxon>
        <taxon>Peduoviridae</taxon>
        <taxon>Maltschvirus</taxon>
        <taxon>Maltschvirus maltsch</taxon>
    </lineage>
</organism>
<evidence type="ECO:0000313" key="1">
    <source>
        <dbReference type="EMBL" id="CAB4152304.1"/>
    </source>
</evidence>
<accession>A0A6J5MZJ2</accession>
<dbReference type="EMBL" id="LR796576">
    <property type="protein sequence ID" value="CAB4152304.1"/>
    <property type="molecule type" value="Genomic_DNA"/>
</dbReference>
<proteinExistence type="predicted"/>